<evidence type="ECO:0000313" key="3">
    <source>
        <dbReference type="EMBL" id="ONM53846.1"/>
    </source>
</evidence>
<dbReference type="EMBL" id="CM007650">
    <property type="protein sequence ID" value="ONM53846.1"/>
    <property type="molecule type" value="Genomic_DNA"/>
</dbReference>
<dbReference type="AlphaFoldDB" id="A0A1D6I0R4"/>
<evidence type="ECO:0000256" key="1">
    <source>
        <dbReference type="SAM" id="Coils"/>
    </source>
</evidence>
<sequence>MQDVPYNCERRNTNMSTGSGGTKGSKRVLAPNAEDQVGRVTRQKTKEQSSADKDGQFAVNTKNKDVRFACADVMMCVQRQMRYKLKKAYFNGVAADKVRTTSPLSTMTDEQWMQLVNMWSTPKHKDKCENNKVIRGKVRFQQKTGSRSYIAHLHSVDTMESLMGEHGVEGKESKTPIEAVAQVLASSKFLQNIGLVPATKKSSNGGDPTRVADLEAELESEKQNTLEVRAQLDALKKKVEESEQARDKKLEKINDLQKGADETNALLRRLFSLNK</sequence>
<dbReference type="PaxDb" id="4577-AC209073.3_FGP001"/>
<dbReference type="ExpressionAtlas" id="A0A1D6I0R4">
    <property type="expression patterns" value="baseline"/>
</dbReference>
<evidence type="ECO:0000256" key="2">
    <source>
        <dbReference type="SAM" id="MobiDB-lite"/>
    </source>
</evidence>
<dbReference type="Pfam" id="PF03004">
    <property type="entry name" value="Transposase_24"/>
    <property type="match status" value="1"/>
</dbReference>
<gene>
    <name evidence="3" type="ORF">ZEAMMB73_Zm00001d019889</name>
</gene>
<reference evidence="3" key="1">
    <citation type="submission" date="2015-12" db="EMBL/GenBank/DDBJ databases">
        <title>Update maize B73 reference genome by single molecule sequencing technologies.</title>
        <authorList>
            <consortium name="Maize Genome Sequencing Project"/>
            <person name="Ware D."/>
        </authorList>
    </citation>
    <scope>NUCLEOTIDE SEQUENCE [LARGE SCALE GENOMIC DNA]</scope>
    <source>
        <tissue evidence="3">Seedling</tissue>
    </source>
</reference>
<dbReference type="PANTHER" id="PTHR33063">
    <property type="entry name" value="OS02G0583500 PROTEIN"/>
    <property type="match status" value="1"/>
</dbReference>
<accession>A0A1D6I0R4</accession>
<dbReference type="PANTHER" id="PTHR33063:SF15">
    <property type="entry name" value="TRANSPOSASE, PTTA_EN_SPM, PLANT"/>
    <property type="match status" value="1"/>
</dbReference>
<dbReference type="InterPro" id="IPR004252">
    <property type="entry name" value="Probable_transposase_24"/>
</dbReference>
<feature type="compositionally biased region" description="Basic and acidic residues" evidence="2">
    <location>
        <begin position="44"/>
        <end position="55"/>
    </location>
</feature>
<proteinExistence type="predicted"/>
<protein>
    <submittedName>
        <fullName evidence="3">Uncharacterized protein</fullName>
    </submittedName>
</protein>
<feature type="coiled-coil region" evidence="1">
    <location>
        <begin position="211"/>
        <end position="259"/>
    </location>
</feature>
<keyword evidence="1" id="KW-0175">Coiled coil</keyword>
<name>A0A1D6I0R4_MAIZE</name>
<feature type="region of interest" description="Disordered" evidence="2">
    <location>
        <begin position="1"/>
        <end position="58"/>
    </location>
</feature>
<organism evidence="3">
    <name type="scientific">Zea mays</name>
    <name type="common">Maize</name>
    <dbReference type="NCBI Taxonomy" id="4577"/>
    <lineage>
        <taxon>Eukaryota</taxon>
        <taxon>Viridiplantae</taxon>
        <taxon>Streptophyta</taxon>
        <taxon>Embryophyta</taxon>
        <taxon>Tracheophyta</taxon>
        <taxon>Spermatophyta</taxon>
        <taxon>Magnoliopsida</taxon>
        <taxon>Liliopsida</taxon>
        <taxon>Poales</taxon>
        <taxon>Poaceae</taxon>
        <taxon>PACMAD clade</taxon>
        <taxon>Panicoideae</taxon>
        <taxon>Andropogonodae</taxon>
        <taxon>Andropogoneae</taxon>
        <taxon>Tripsacinae</taxon>
        <taxon>Zea</taxon>
    </lineage>
</organism>